<feature type="compositionally biased region" description="Basic and acidic residues" evidence="1">
    <location>
        <begin position="141"/>
        <end position="155"/>
    </location>
</feature>
<reference evidence="2" key="1">
    <citation type="submission" date="2011-02" db="EMBL/GenBank/DDBJ databases">
        <authorList>
            <person name="Aslett M."/>
        </authorList>
    </citation>
    <scope>NUCLEOTIDE SEQUENCE</scope>
    <source>
        <strain evidence="2">Liverpool</strain>
    </source>
</reference>
<dbReference type="InParanoid" id="F0VDY1"/>
<feature type="compositionally biased region" description="Polar residues" evidence="1">
    <location>
        <begin position="117"/>
        <end position="126"/>
    </location>
</feature>
<gene>
    <name evidence="3" type="ORF">BN1204_017160</name>
    <name evidence="2" type="ORF">NCLIV_017160</name>
</gene>
<reference evidence="2" key="2">
    <citation type="submission" date="2011-03" db="EMBL/GenBank/DDBJ databases">
        <title>Comparative genomics and transcriptomics of Neospora caninum and Toxoplasma gondii.</title>
        <authorList>
            <person name="Reid A.J."/>
            <person name="Sohal A."/>
            <person name="Harris D."/>
            <person name="Quail M."/>
            <person name="Sanders M."/>
            <person name="Berriman M."/>
            <person name="Wastling J.M."/>
            <person name="Pain A."/>
        </authorList>
    </citation>
    <scope>NUCLEOTIDE SEQUENCE</scope>
    <source>
        <strain evidence="2">Liverpool</strain>
    </source>
</reference>
<dbReference type="OMA" id="DARIPCR"/>
<dbReference type="EMBL" id="LN714480">
    <property type="protein sequence ID" value="CEL65886.1"/>
    <property type="molecule type" value="Genomic_DNA"/>
</dbReference>
<feature type="region of interest" description="Disordered" evidence="1">
    <location>
        <begin position="1"/>
        <end position="243"/>
    </location>
</feature>
<reference evidence="4" key="3">
    <citation type="journal article" date="2012" name="PLoS Pathog.">
        <title>Comparative genomics of the apicomplexan parasites Toxoplasma gondii and Neospora caninum: Coccidia differing in host range and transmission strategy.</title>
        <authorList>
            <person name="Reid A.J."/>
            <person name="Vermont S.J."/>
            <person name="Cotton J.A."/>
            <person name="Harris D."/>
            <person name="Hill-Cawthorne G.A."/>
            <person name="Konen-Waisman S."/>
            <person name="Latham S.M."/>
            <person name="Mourier T."/>
            <person name="Norton R."/>
            <person name="Quail M.A."/>
            <person name="Sanders M."/>
            <person name="Shanmugam D."/>
            <person name="Sohal A."/>
            <person name="Wasmuth J.D."/>
            <person name="Brunk B."/>
            <person name="Grigg M.E."/>
            <person name="Howard J.C."/>
            <person name="Parkinson J."/>
            <person name="Roos D.S."/>
            <person name="Trees A.J."/>
            <person name="Berriman M."/>
            <person name="Pain A."/>
            <person name="Wastling J.M."/>
        </authorList>
    </citation>
    <scope>NUCLEOTIDE SEQUENCE [LARGE SCALE GENOMIC DNA]</scope>
    <source>
        <strain evidence="4">Liverpool</strain>
    </source>
</reference>
<protein>
    <submittedName>
        <fullName evidence="2">Uncharacterized protein</fullName>
    </submittedName>
</protein>
<keyword evidence="4" id="KW-1185">Reference proteome</keyword>
<name>F0VDY1_NEOCL</name>
<evidence type="ECO:0000313" key="2">
    <source>
        <dbReference type="EMBL" id="CBZ51924.1"/>
    </source>
</evidence>
<evidence type="ECO:0000256" key="1">
    <source>
        <dbReference type="SAM" id="MobiDB-lite"/>
    </source>
</evidence>
<feature type="compositionally biased region" description="Polar residues" evidence="1">
    <location>
        <begin position="207"/>
        <end position="218"/>
    </location>
</feature>
<feature type="compositionally biased region" description="Basic and acidic residues" evidence="1">
    <location>
        <begin position="80"/>
        <end position="94"/>
    </location>
</feature>
<evidence type="ECO:0000313" key="3">
    <source>
        <dbReference type="EMBL" id="CEL65886.1"/>
    </source>
</evidence>
<accession>F0VDY1</accession>
<dbReference type="Proteomes" id="UP000007494">
    <property type="component" value="Chromosome VI"/>
</dbReference>
<feature type="region of interest" description="Disordered" evidence="1">
    <location>
        <begin position="315"/>
        <end position="397"/>
    </location>
</feature>
<organism evidence="2 4">
    <name type="scientific">Neospora caninum (strain Liverpool)</name>
    <dbReference type="NCBI Taxonomy" id="572307"/>
    <lineage>
        <taxon>Eukaryota</taxon>
        <taxon>Sar</taxon>
        <taxon>Alveolata</taxon>
        <taxon>Apicomplexa</taxon>
        <taxon>Conoidasida</taxon>
        <taxon>Coccidia</taxon>
        <taxon>Eucoccidiorida</taxon>
        <taxon>Eimeriorina</taxon>
        <taxon>Sarcocystidae</taxon>
        <taxon>Neospora</taxon>
    </lineage>
</organism>
<feature type="compositionally biased region" description="Basic and acidic residues" evidence="1">
    <location>
        <begin position="37"/>
        <end position="47"/>
    </location>
</feature>
<feature type="compositionally biased region" description="Basic and acidic residues" evidence="1">
    <location>
        <begin position="56"/>
        <end position="67"/>
    </location>
</feature>
<sequence length="397" mass="43154">MGRPNAFRVSPTEREKSPLHANASSPQAIDTPNDAGDSSHAERDTYDARIPCRNAPRVDLEARDANRRSVRSNRSHHAKKGVEVHTGFEHEHVHVHPPGGIASSLHEEGGGDALTESDWSTQSSRVSGAEERLSTEVVLRGLREATKEPPPRPEPGDYPVRSMRARVQASVRKRKSQERVRRSSQLVHSDDASDDFAAVADERASRSMASWSEWSGTKTGRRKAAKTQQRKALPASPRPRPLCSLREASLELKSTLVDEESQLRAKNAAVDCQQDMAFGRALQASHNPSWCCDRAISPSARSRSSFEFEATTLSWADAASDGAGGSEAGARPPRATVELQSGKQLEEWRSNAQSTDGDGETGPASEGNVDALGKGRTQSANTVLEIDMRETATQAKQ</sequence>
<dbReference type="RefSeq" id="XP_003881957.1">
    <property type="nucleotide sequence ID" value="XM_003881908.1"/>
</dbReference>
<dbReference type="EMBL" id="FR823387">
    <property type="protein sequence ID" value="CBZ51924.1"/>
    <property type="molecule type" value="Genomic_DNA"/>
</dbReference>
<dbReference type="eggNOG" id="ENOG502TMSR">
    <property type="taxonomic scope" value="Eukaryota"/>
</dbReference>
<dbReference type="VEuPathDB" id="ToxoDB:NCLIV_017160"/>
<evidence type="ECO:0000313" key="4">
    <source>
        <dbReference type="Proteomes" id="UP000007494"/>
    </source>
</evidence>
<feature type="compositionally biased region" description="Basic residues" evidence="1">
    <location>
        <begin position="68"/>
        <end position="79"/>
    </location>
</feature>
<dbReference type="GeneID" id="13444633"/>
<feature type="compositionally biased region" description="Basic residues" evidence="1">
    <location>
        <begin position="219"/>
        <end position="229"/>
    </location>
</feature>
<proteinExistence type="predicted"/>
<dbReference type="AlphaFoldDB" id="F0VDY1"/>
<reference evidence="3" key="4">
    <citation type="journal article" date="2015" name="PLoS ONE">
        <title>Comprehensive Evaluation of Toxoplasma gondii VEG and Neospora caninum LIV Genomes with Tachyzoite Stage Transcriptome and Proteome Defines Novel Transcript Features.</title>
        <authorList>
            <person name="Ramaprasad A."/>
            <person name="Mourier T."/>
            <person name="Naeem R."/>
            <person name="Malas T.B."/>
            <person name="Moussa E."/>
            <person name="Panigrahi A."/>
            <person name="Vermont S.J."/>
            <person name="Otto T.D."/>
            <person name="Wastling J."/>
            <person name="Pain A."/>
        </authorList>
    </citation>
    <scope>NUCLEOTIDE SEQUENCE</scope>
    <source>
        <strain evidence="3">Liverpool</strain>
    </source>
</reference>